<protein>
    <recommendedName>
        <fullName evidence="15">Phenylalanine--tRNA ligase beta subunit</fullName>
        <ecNumber evidence="15">6.1.1.20</ecNumber>
    </recommendedName>
    <alternativeName>
        <fullName evidence="15">Phenylalanyl-tRNA synthetase beta subunit</fullName>
        <shortName evidence="15">PheRS</shortName>
    </alternativeName>
</protein>
<organism evidence="20 21">
    <name type="scientific">Buchnera aphidicola</name>
    <name type="common">Sarucallis kahawaluokalani</name>
    <dbReference type="NCBI Taxonomy" id="1241878"/>
    <lineage>
        <taxon>Bacteria</taxon>
        <taxon>Pseudomonadati</taxon>
        <taxon>Pseudomonadota</taxon>
        <taxon>Gammaproteobacteria</taxon>
        <taxon>Enterobacterales</taxon>
        <taxon>Erwiniaceae</taxon>
        <taxon>Buchnera</taxon>
    </lineage>
</organism>
<name>A0A4D6YLR1_9GAMM</name>
<comment type="subunit">
    <text evidence="3 15">Tetramer of two alpha and two beta subunits.</text>
</comment>
<comment type="similarity">
    <text evidence="2 15">Belongs to the phenylalanyl-tRNA synthetase beta subunit family. Type 1 subfamily.</text>
</comment>
<keyword evidence="6 15" id="KW-0436">Ligase</keyword>
<dbReference type="EMBL" id="CP032999">
    <property type="protein sequence ID" value="QCI25895.1"/>
    <property type="molecule type" value="Genomic_DNA"/>
</dbReference>
<dbReference type="SMART" id="SM00896">
    <property type="entry name" value="FDX-ACB"/>
    <property type="match status" value="1"/>
</dbReference>
<evidence type="ECO:0000256" key="8">
    <source>
        <dbReference type="ARBA" id="ARBA00022741"/>
    </source>
</evidence>
<evidence type="ECO:0000256" key="7">
    <source>
        <dbReference type="ARBA" id="ARBA00022723"/>
    </source>
</evidence>
<feature type="domain" description="B5" evidence="19">
    <location>
        <begin position="397"/>
        <end position="472"/>
    </location>
</feature>
<accession>A0A4D6YLR1</accession>
<dbReference type="InterPro" id="IPR045864">
    <property type="entry name" value="aa-tRNA-synth_II/BPL/LPL"/>
</dbReference>
<dbReference type="SUPFAM" id="SSF46955">
    <property type="entry name" value="Putative DNA-binding domain"/>
    <property type="match status" value="1"/>
</dbReference>
<dbReference type="InterPro" id="IPR045060">
    <property type="entry name" value="Phe-tRNA-ligase_IIc_bsu"/>
</dbReference>
<dbReference type="Proteomes" id="UP000298685">
    <property type="component" value="Chromosome"/>
</dbReference>
<dbReference type="SMART" id="SM00873">
    <property type="entry name" value="B3_4"/>
    <property type="match status" value="1"/>
</dbReference>
<evidence type="ECO:0000313" key="21">
    <source>
        <dbReference type="Proteomes" id="UP000298685"/>
    </source>
</evidence>
<comment type="cofactor">
    <cofactor evidence="15">
        <name>Mg(2+)</name>
        <dbReference type="ChEBI" id="CHEBI:18420"/>
    </cofactor>
    <text evidence="15">Binds 2 magnesium ions per tetramer.</text>
</comment>
<dbReference type="GO" id="GO:0005524">
    <property type="term" value="F:ATP binding"/>
    <property type="evidence" value="ECO:0007669"/>
    <property type="project" value="UniProtKB-UniRule"/>
</dbReference>
<dbReference type="PANTHER" id="PTHR10947:SF0">
    <property type="entry name" value="PHENYLALANINE--TRNA LIGASE BETA SUBUNIT"/>
    <property type="match status" value="1"/>
</dbReference>
<dbReference type="GO" id="GO:0000287">
    <property type="term" value="F:magnesium ion binding"/>
    <property type="evidence" value="ECO:0007669"/>
    <property type="project" value="UniProtKB-UniRule"/>
</dbReference>
<comment type="subcellular location">
    <subcellularLocation>
        <location evidence="1 15">Cytoplasm</location>
    </subcellularLocation>
</comment>
<dbReference type="Gene3D" id="2.40.50.140">
    <property type="entry name" value="Nucleic acid-binding proteins"/>
    <property type="match status" value="1"/>
</dbReference>
<keyword evidence="9 15" id="KW-0067">ATP-binding</keyword>
<feature type="binding site" evidence="15">
    <location>
        <position position="450"/>
    </location>
    <ligand>
        <name>Mg(2+)</name>
        <dbReference type="ChEBI" id="CHEBI:18420"/>
        <note>shared with alpha subunit</note>
    </ligand>
</feature>
<evidence type="ECO:0000256" key="15">
    <source>
        <dbReference type="HAMAP-Rule" id="MF_00283"/>
    </source>
</evidence>
<evidence type="ECO:0000259" key="19">
    <source>
        <dbReference type="PROSITE" id="PS51483"/>
    </source>
</evidence>
<dbReference type="Pfam" id="PF03483">
    <property type="entry name" value="B3_4"/>
    <property type="match status" value="1"/>
</dbReference>
<keyword evidence="11 16" id="KW-0694">RNA-binding</keyword>
<dbReference type="SUPFAM" id="SSF56037">
    <property type="entry name" value="PheT/TilS domain"/>
    <property type="match status" value="1"/>
</dbReference>
<dbReference type="GO" id="GO:0004826">
    <property type="term" value="F:phenylalanine-tRNA ligase activity"/>
    <property type="evidence" value="ECO:0007669"/>
    <property type="project" value="UniProtKB-UniRule"/>
</dbReference>
<evidence type="ECO:0000256" key="9">
    <source>
        <dbReference type="ARBA" id="ARBA00022840"/>
    </source>
</evidence>
<evidence type="ECO:0000256" key="13">
    <source>
        <dbReference type="ARBA" id="ARBA00023146"/>
    </source>
</evidence>
<proteinExistence type="inferred from homology"/>
<dbReference type="InterPro" id="IPR036690">
    <property type="entry name" value="Fdx_antiC-bd_sf"/>
</dbReference>
<evidence type="ECO:0000259" key="18">
    <source>
        <dbReference type="PROSITE" id="PS51447"/>
    </source>
</evidence>
<keyword evidence="10 15" id="KW-0460">Magnesium</keyword>
<dbReference type="HAMAP" id="MF_00283">
    <property type="entry name" value="Phe_tRNA_synth_beta1"/>
    <property type="match status" value="1"/>
</dbReference>
<evidence type="ECO:0000259" key="17">
    <source>
        <dbReference type="PROSITE" id="PS50886"/>
    </source>
</evidence>
<comment type="caution">
    <text evidence="15">Lacks conserved residue(s) required for the propagation of feature annotation.</text>
</comment>
<evidence type="ECO:0000256" key="16">
    <source>
        <dbReference type="PROSITE-ProRule" id="PRU00209"/>
    </source>
</evidence>
<dbReference type="Pfam" id="PF03147">
    <property type="entry name" value="FDX-ACB"/>
    <property type="match status" value="1"/>
</dbReference>
<evidence type="ECO:0000256" key="6">
    <source>
        <dbReference type="ARBA" id="ARBA00022598"/>
    </source>
</evidence>
<evidence type="ECO:0000256" key="12">
    <source>
        <dbReference type="ARBA" id="ARBA00022917"/>
    </source>
</evidence>
<dbReference type="InterPro" id="IPR009061">
    <property type="entry name" value="DNA-bd_dom_put_sf"/>
</dbReference>
<evidence type="ECO:0000256" key="4">
    <source>
        <dbReference type="ARBA" id="ARBA00022490"/>
    </source>
</evidence>
<keyword evidence="12 15" id="KW-0648">Protein biosynthesis</keyword>
<dbReference type="FunFam" id="3.30.930.10:FF:000022">
    <property type="entry name" value="Phenylalanine--tRNA ligase beta subunit"/>
    <property type="match status" value="1"/>
</dbReference>
<dbReference type="RefSeq" id="WP_158350354.1">
    <property type="nucleotide sequence ID" value="NZ_CP032999.1"/>
</dbReference>
<evidence type="ECO:0000256" key="14">
    <source>
        <dbReference type="ARBA" id="ARBA00049255"/>
    </source>
</evidence>
<dbReference type="Gene3D" id="3.30.70.380">
    <property type="entry name" value="Ferrodoxin-fold anticodon-binding domain"/>
    <property type="match status" value="1"/>
</dbReference>
<dbReference type="InterPro" id="IPR002547">
    <property type="entry name" value="tRNA-bd_dom"/>
</dbReference>
<keyword evidence="4 15" id="KW-0963">Cytoplasm</keyword>
<dbReference type="PROSITE" id="PS51483">
    <property type="entry name" value="B5"/>
    <property type="match status" value="1"/>
</dbReference>
<dbReference type="InterPro" id="IPR020825">
    <property type="entry name" value="Phe-tRNA_synthase-like_B3/B4"/>
</dbReference>
<keyword evidence="13 15" id="KW-0030">Aminoacyl-tRNA synthetase</keyword>
<dbReference type="PROSITE" id="PS50886">
    <property type="entry name" value="TRBD"/>
    <property type="match status" value="1"/>
</dbReference>
<dbReference type="EC" id="6.1.1.20" evidence="15"/>
<evidence type="ECO:0000256" key="1">
    <source>
        <dbReference type="ARBA" id="ARBA00004496"/>
    </source>
</evidence>
<feature type="domain" description="TRNA-binding" evidence="17">
    <location>
        <begin position="39"/>
        <end position="146"/>
    </location>
</feature>
<evidence type="ECO:0000256" key="2">
    <source>
        <dbReference type="ARBA" id="ARBA00008653"/>
    </source>
</evidence>
<feature type="binding site" evidence="15">
    <location>
        <position position="456"/>
    </location>
    <ligand>
        <name>Mg(2+)</name>
        <dbReference type="ChEBI" id="CHEBI:18420"/>
        <note>shared with alpha subunit</note>
    </ligand>
</feature>
<dbReference type="GO" id="GO:0006432">
    <property type="term" value="P:phenylalanyl-tRNA aminoacylation"/>
    <property type="evidence" value="ECO:0007669"/>
    <property type="project" value="UniProtKB-UniRule"/>
</dbReference>
<dbReference type="OrthoDB" id="9805455at2"/>
<dbReference type="Gene3D" id="3.30.930.10">
    <property type="entry name" value="Bira Bifunctional Protein, Domain 2"/>
    <property type="match status" value="1"/>
</dbReference>
<keyword evidence="8 15" id="KW-0547">Nucleotide-binding</keyword>
<evidence type="ECO:0000256" key="10">
    <source>
        <dbReference type="ARBA" id="ARBA00022842"/>
    </source>
</evidence>
<dbReference type="Pfam" id="PF17759">
    <property type="entry name" value="tRNA_synthFbeta"/>
    <property type="match status" value="1"/>
</dbReference>
<dbReference type="InterPro" id="IPR005146">
    <property type="entry name" value="B3/B4_tRNA-bd"/>
</dbReference>
<evidence type="ECO:0000256" key="5">
    <source>
        <dbReference type="ARBA" id="ARBA00022555"/>
    </source>
</evidence>
<keyword evidence="5 16" id="KW-0820">tRNA-binding</keyword>
<feature type="domain" description="FDX-ACB" evidence="18">
    <location>
        <begin position="697"/>
        <end position="790"/>
    </location>
</feature>
<reference evidence="20 21" key="1">
    <citation type="submission" date="2018-10" db="EMBL/GenBank/DDBJ databases">
        <title>Comparative functional genomics of the obligate endosymbiont Buchnera aphidicola.</title>
        <authorList>
            <person name="Chong R.A."/>
        </authorList>
    </citation>
    <scope>NUCLEOTIDE SEQUENCE [LARGE SCALE GENOMIC DNA]</scope>
    <source>
        <strain evidence="20 21">Ska</strain>
    </source>
</reference>
<dbReference type="PROSITE" id="PS51447">
    <property type="entry name" value="FDX_ACB"/>
    <property type="match status" value="1"/>
</dbReference>
<dbReference type="InterPro" id="IPR041616">
    <property type="entry name" value="PheRS_beta_core"/>
</dbReference>
<keyword evidence="7 15" id="KW-0479">Metal-binding</keyword>
<dbReference type="NCBIfam" id="TIGR00472">
    <property type="entry name" value="pheT_bact"/>
    <property type="match status" value="1"/>
</dbReference>
<dbReference type="GO" id="GO:0000049">
    <property type="term" value="F:tRNA binding"/>
    <property type="evidence" value="ECO:0007669"/>
    <property type="project" value="UniProtKB-UniRule"/>
</dbReference>
<dbReference type="CDD" id="cd00769">
    <property type="entry name" value="PheRS_beta_core"/>
    <property type="match status" value="1"/>
</dbReference>
<dbReference type="InterPro" id="IPR012340">
    <property type="entry name" value="NA-bd_OB-fold"/>
</dbReference>
<dbReference type="SUPFAM" id="SSF55681">
    <property type="entry name" value="Class II aaRS and biotin synthetases"/>
    <property type="match status" value="1"/>
</dbReference>
<dbReference type="InterPro" id="IPR005147">
    <property type="entry name" value="tRNA_synthase_B5-dom"/>
</dbReference>
<dbReference type="GO" id="GO:0009328">
    <property type="term" value="C:phenylalanine-tRNA ligase complex"/>
    <property type="evidence" value="ECO:0007669"/>
    <property type="project" value="TreeGrafter"/>
</dbReference>
<dbReference type="SUPFAM" id="SSF54991">
    <property type="entry name" value="Anticodon-binding domain of PheRS"/>
    <property type="match status" value="1"/>
</dbReference>
<sequence>MKLSEQSLRNWIDTKLTIQDICQQLTDFGLEVEESKAYINTFEKVIIGQITSYSNYSNTGFIVYKVNIGIKNINVICHKVYIKENIKVFIAHNGTKLFNNHVVQALHVHGVVSDGIFCTFHDLGLMKNKNQIVQLPDSAPIGLYIKNYNFYKDKIIKINTTFNRTDVFGSFGIARDLAILNNLPLPKIMNVKIPVLNKNTCNICIEHHNMIYKYCGRVIKNINLHVKTPIWIKEKLIKCQISPVNIVVDIINYVFMELGQSVYAFTFSDDIYNICVGFLKKNILLKDNKNICLNSKSMVLKHKDKILSFLGNIDFNYFPVNLSNQHLFVGSFFIDLDILNYSTHYIQLNNQMKFNEYFVDPDSQKNVIEYTTYLFLKICGGDSSTICSIQSKKYDQYVYRKIKLSYHHVIKMIGHNISYNMIEKILIQLRYHVISKGYVWYITPPSWRPDLMIEEDIISEILKIYHQNNILSLPLLSKHTVFKTNRLINYLKRVKYNLIDRGYYEIITYSFIDPKIQKLINPGKKYLSVQNPISQDMSCMRLSLWPGLLTILLYHQNRQHEEVRFFESGLCYLPSENNILGVDQNLYFSGIIGNIGAKKKWNIPAKKFDFYDIKGDIESIFDVIGCLDKITFCKEKINGLHPNNSTVIIFNKEIIGYMGEIDPFLSKKMNLIYSTFLFELFWYKLKFQHDIQITAVSEFPYIRRDISIIVYNTILVSDIILTLKQTCLSDLIKIQVADVYTGDAITSGYKSITFKLLFQSTYTTLTDNYVDSMISASMTVLQNKFNAILRR</sequence>
<dbReference type="SUPFAM" id="SSF50249">
    <property type="entry name" value="Nucleic acid-binding proteins"/>
    <property type="match status" value="1"/>
</dbReference>
<feature type="binding site" evidence="15">
    <location>
        <position position="460"/>
    </location>
    <ligand>
        <name>Mg(2+)</name>
        <dbReference type="ChEBI" id="CHEBI:18420"/>
        <note>shared with alpha subunit</note>
    </ligand>
</feature>
<evidence type="ECO:0000256" key="11">
    <source>
        <dbReference type="ARBA" id="ARBA00022884"/>
    </source>
</evidence>
<dbReference type="Gene3D" id="3.30.56.10">
    <property type="match status" value="2"/>
</dbReference>
<gene>
    <name evidence="15 20" type="primary">pheT</name>
    <name evidence="20" type="ORF">D9V78_00465</name>
</gene>
<dbReference type="InterPro" id="IPR005121">
    <property type="entry name" value="Fdx_antiC-bd"/>
</dbReference>
<evidence type="ECO:0000256" key="3">
    <source>
        <dbReference type="ARBA" id="ARBA00011209"/>
    </source>
</evidence>
<dbReference type="InterPro" id="IPR004532">
    <property type="entry name" value="Phe-tRNA-ligase_IIc_bsu_bact"/>
</dbReference>
<dbReference type="PANTHER" id="PTHR10947">
    <property type="entry name" value="PHENYLALANYL-TRNA SYNTHETASE BETA CHAIN AND LEUCINE-RICH REPEAT-CONTAINING PROTEIN 47"/>
    <property type="match status" value="1"/>
</dbReference>
<evidence type="ECO:0000313" key="20">
    <source>
        <dbReference type="EMBL" id="QCI25895.1"/>
    </source>
</evidence>
<comment type="catalytic activity">
    <reaction evidence="14 15">
        <text>tRNA(Phe) + L-phenylalanine + ATP = L-phenylalanyl-tRNA(Phe) + AMP + diphosphate + H(+)</text>
        <dbReference type="Rhea" id="RHEA:19413"/>
        <dbReference type="Rhea" id="RHEA-COMP:9668"/>
        <dbReference type="Rhea" id="RHEA-COMP:9699"/>
        <dbReference type="ChEBI" id="CHEBI:15378"/>
        <dbReference type="ChEBI" id="CHEBI:30616"/>
        <dbReference type="ChEBI" id="CHEBI:33019"/>
        <dbReference type="ChEBI" id="CHEBI:58095"/>
        <dbReference type="ChEBI" id="CHEBI:78442"/>
        <dbReference type="ChEBI" id="CHEBI:78531"/>
        <dbReference type="ChEBI" id="CHEBI:456215"/>
        <dbReference type="EC" id="6.1.1.20"/>
    </reaction>
</comment>
<dbReference type="Gene3D" id="3.50.40.10">
    <property type="entry name" value="Phenylalanyl-trna Synthetase, Chain B, domain 3"/>
    <property type="match status" value="1"/>
</dbReference>
<dbReference type="SMART" id="SM00874">
    <property type="entry name" value="B5"/>
    <property type="match status" value="1"/>
</dbReference>
<dbReference type="Pfam" id="PF03484">
    <property type="entry name" value="B5"/>
    <property type="match status" value="1"/>
</dbReference>
<dbReference type="AlphaFoldDB" id="A0A4D6YLR1"/>